<organism evidence="10 11">
    <name type="scientific">Melanopsichium pennsylvanicum</name>
    <dbReference type="NCBI Taxonomy" id="63383"/>
    <lineage>
        <taxon>Eukaryota</taxon>
        <taxon>Fungi</taxon>
        <taxon>Dikarya</taxon>
        <taxon>Basidiomycota</taxon>
        <taxon>Ustilaginomycotina</taxon>
        <taxon>Ustilaginomycetes</taxon>
        <taxon>Ustilaginales</taxon>
        <taxon>Ustilaginaceae</taxon>
        <taxon>Melanopsichium</taxon>
    </lineage>
</organism>
<name>A0AAJ4XRX1_9BASI</name>
<evidence type="ECO:0000256" key="3">
    <source>
        <dbReference type="ARBA" id="ARBA00022448"/>
    </source>
</evidence>
<accession>A0AAJ4XRX1</accession>
<feature type="transmembrane region" description="Helical" evidence="9">
    <location>
        <begin position="227"/>
        <end position="246"/>
    </location>
</feature>
<keyword evidence="6 9" id="KW-1133">Transmembrane helix</keyword>
<keyword evidence="8 9" id="KW-0472">Membrane</keyword>
<dbReference type="PANTHER" id="PTHR12952">
    <property type="entry name" value="SYS1"/>
    <property type="match status" value="1"/>
</dbReference>
<evidence type="ECO:0000256" key="4">
    <source>
        <dbReference type="ARBA" id="ARBA00022692"/>
    </source>
</evidence>
<reference evidence="10" key="1">
    <citation type="submission" date="2023-10" db="EMBL/GenBank/DDBJ databases">
        <authorList>
            <person name="Guldener U."/>
        </authorList>
    </citation>
    <scope>NUCLEOTIDE SEQUENCE</scope>
    <source>
        <strain evidence="10">Mp4</strain>
    </source>
</reference>
<evidence type="ECO:0000256" key="6">
    <source>
        <dbReference type="ARBA" id="ARBA00022989"/>
    </source>
</evidence>
<comment type="subcellular location">
    <subcellularLocation>
        <location evidence="1">Golgi apparatus membrane</location>
        <topology evidence="1">Multi-pass membrane protein</topology>
    </subcellularLocation>
</comment>
<dbReference type="Pfam" id="PF09801">
    <property type="entry name" value="SYS1"/>
    <property type="match status" value="1"/>
</dbReference>
<keyword evidence="7" id="KW-0333">Golgi apparatus</keyword>
<evidence type="ECO:0000256" key="2">
    <source>
        <dbReference type="ARBA" id="ARBA00008160"/>
    </source>
</evidence>
<gene>
    <name evidence="10" type="ORF">MEPE_06119</name>
</gene>
<dbReference type="AlphaFoldDB" id="A0AAJ4XRX1"/>
<proteinExistence type="inferred from homology"/>
<keyword evidence="5" id="KW-0653">Protein transport</keyword>
<evidence type="ECO:0000313" key="11">
    <source>
        <dbReference type="Proteomes" id="UP001294444"/>
    </source>
</evidence>
<evidence type="ECO:0000256" key="9">
    <source>
        <dbReference type="SAM" id="Phobius"/>
    </source>
</evidence>
<evidence type="ECO:0000313" key="10">
    <source>
        <dbReference type="EMBL" id="SNX87409.1"/>
    </source>
</evidence>
<protein>
    <submittedName>
        <fullName evidence="10">Uncharacterized protein</fullName>
    </submittedName>
</protein>
<dbReference type="GO" id="GO:0005829">
    <property type="term" value="C:cytosol"/>
    <property type="evidence" value="ECO:0007669"/>
    <property type="project" value="GOC"/>
</dbReference>
<dbReference type="GO" id="GO:0006895">
    <property type="term" value="P:Golgi to endosome transport"/>
    <property type="evidence" value="ECO:0007669"/>
    <property type="project" value="TreeGrafter"/>
</dbReference>
<comment type="similarity">
    <text evidence="2">Belongs to the SYS1 family.</text>
</comment>
<evidence type="ECO:0000256" key="1">
    <source>
        <dbReference type="ARBA" id="ARBA00004653"/>
    </source>
</evidence>
<keyword evidence="3" id="KW-0813">Transport</keyword>
<dbReference type="InterPro" id="IPR019185">
    <property type="entry name" value="Integral_membrane_SYS1-rel"/>
</dbReference>
<keyword evidence="4 9" id="KW-0812">Transmembrane</keyword>
<dbReference type="PANTHER" id="PTHR12952:SF0">
    <property type="entry name" value="PROTEIN SYS1 HOMOLOG"/>
    <property type="match status" value="1"/>
</dbReference>
<sequence length="353" mass="40674">MKEAFSTPLQGQDALRIVLQILSFQTLHYLILATLVPPMLAIFADTESLMFEGGPTQIGMIFDWRQIAGRPTFDWKLNTDNEGKGGQGSWSWTNLMNVYSSQQQQDKEQDKQEKGEIMWKSVGEESKDVVVNWNLDNVWLDNKENNDEEQDDDNDGGFGGKVNVLDHEQVIRFKMNFGVPFSVSNTSLLSSGGNYQVNSTSGTSTIEMVMQRWEWAHTIDVGRSVTIIFSLFLILPIDVVLLVYLVRRPRYMLDHGVSFHVLNFFVSLWYSGEIPKGMRWWMVMMVHASIMVIWSEQLAIKRELNRTIGYSLIGSNHPEQQHQQQQQQTNVLFDFTSQQHHDQLVEHIQLKPM</sequence>
<evidence type="ECO:0000256" key="5">
    <source>
        <dbReference type="ARBA" id="ARBA00022927"/>
    </source>
</evidence>
<dbReference type="GO" id="GO:0034067">
    <property type="term" value="P:protein localization to Golgi apparatus"/>
    <property type="evidence" value="ECO:0007669"/>
    <property type="project" value="TreeGrafter"/>
</dbReference>
<evidence type="ECO:0000256" key="8">
    <source>
        <dbReference type="ARBA" id="ARBA00023136"/>
    </source>
</evidence>
<keyword evidence="11" id="KW-1185">Reference proteome</keyword>
<comment type="caution">
    <text evidence="10">The sequence shown here is derived from an EMBL/GenBank/DDBJ whole genome shotgun (WGS) entry which is preliminary data.</text>
</comment>
<dbReference type="GO" id="GO:0005802">
    <property type="term" value="C:trans-Golgi network"/>
    <property type="evidence" value="ECO:0007669"/>
    <property type="project" value="TreeGrafter"/>
</dbReference>
<dbReference type="GO" id="GO:0000139">
    <property type="term" value="C:Golgi membrane"/>
    <property type="evidence" value="ECO:0007669"/>
    <property type="project" value="UniProtKB-SubCell"/>
</dbReference>
<dbReference type="Proteomes" id="UP001294444">
    <property type="component" value="Unassembled WGS sequence"/>
</dbReference>
<evidence type="ECO:0000256" key="7">
    <source>
        <dbReference type="ARBA" id="ARBA00023034"/>
    </source>
</evidence>
<dbReference type="EMBL" id="OAPG01000019">
    <property type="protein sequence ID" value="SNX87409.1"/>
    <property type="molecule type" value="Genomic_DNA"/>
</dbReference>
<dbReference type="GO" id="GO:0043001">
    <property type="term" value="P:Golgi to plasma membrane protein transport"/>
    <property type="evidence" value="ECO:0007669"/>
    <property type="project" value="TreeGrafter"/>
</dbReference>